<keyword evidence="3" id="KW-1185">Reference proteome</keyword>
<dbReference type="KEGG" id="mpad:KEF85_02145"/>
<keyword evidence="1" id="KW-0732">Signal</keyword>
<dbReference type="RefSeq" id="WP_215583106.1">
    <property type="nucleotide sequence ID" value="NZ_CP073754.1"/>
</dbReference>
<feature type="signal peptide" evidence="1">
    <location>
        <begin position="1"/>
        <end position="22"/>
    </location>
</feature>
<proteinExistence type="predicted"/>
<accession>A0A975RAK4</accession>
<dbReference type="Proteomes" id="UP000676649">
    <property type="component" value="Chromosome"/>
</dbReference>
<dbReference type="AlphaFoldDB" id="A0A975RAK4"/>
<dbReference type="EMBL" id="CP073754">
    <property type="protein sequence ID" value="QWF71316.1"/>
    <property type="molecule type" value="Genomic_DNA"/>
</dbReference>
<protein>
    <submittedName>
        <fullName evidence="2">Uncharacterized protein</fullName>
    </submittedName>
</protein>
<evidence type="ECO:0000256" key="1">
    <source>
        <dbReference type="SAM" id="SignalP"/>
    </source>
</evidence>
<reference evidence="2" key="1">
    <citation type="submission" date="2021-04" db="EMBL/GenBank/DDBJ databases">
        <title>Draft genome sequence data of methanotrophic Methylovulum sp. strain S1L and Methylomonas sp. strain S2AM isolated from boreal lake water columns.</title>
        <authorList>
            <person name="Rissanen A.J."/>
            <person name="Mangayil R."/>
            <person name="Svenning M.M."/>
            <person name="Khanongnuch R."/>
        </authorList>
    </citation>
    <scope>NUCLEOTIDE SEQUENCE</scope>
    <source>
        <strain evidence="2">S2AM</strain>
    </source>
</reference>
<evidence type="ECO:0000313" key="2">
    <source>
        <dbReference type="EMBL" id="QWF71316.1"/>
    </source>
</evidence>
<name>A0A975RAK4_9GAMM</name>
<sequence length="366" mass="40332">MPIIPTLVLIGGLLGLISSAHAAETTLTVPLDYQLIRNVLIKQLYNRPDTTARLWKDGKECSFLDLADPQISAENSQIKIDNKVHARIGLLLAGKCMPAIEWRGVLQTFQQPKLDVTGAVLSFPVSRITAYDPGGQPLNIGQLQDVINKAVQAQLSDLKIDLNQARNDIAKTLLPYISADDSETLHDTLNSLRFKHVQVGDNALQIKLGFVGFKKKKQPLQAAAFSADEMQQWQQLWQSWQHSLENGLNQPVLAEQSAQDKASLREVLQEAGDAFQEGLSNPDNSGPDPVREFFKDSWDKLAPLLRNASKQLPGTEGLQFITLVTATDVLYQFDTIAAPLGLEVSSTGLRNLVRAYLSHQLGLPKT</sequence>
<organism evidence="2 3">
    <name type="scientific">Methylomonas paludis</name>
    <dbReference type="NCBI Taxonomy" id="1173101"/>
    <lineage>
        <taxon>Bacteria</taxon>
        <taxon>Pseudomonadati</taxon>
        <taxon>Pseudomonadota</taxon>
        <taxon>Gammaproteobacteria</taxon>
        <taxon>Methylococcales</taxon>
        <taxon>Methylococcaceae</taxon>
        <taxon>Methylomonas</taxon>
    </lineage>
</organism>
<feature type="chain" id="PRO_5037124255" evidence="1">
    <location>
        <begin position="23"/>
        <end position="366"/>
    </location>
</feature>
<evidence type="ECO:0000313" key="3">
    <source>
        <dbReference type="Proteomes" id="UP000676649"/>
    </source>
</evidence>
<gene>
    <name evidence="2" type="ORF">KEF85_02145</name>
</gene>